<accession>V9IIC8</accession>
<dbReference type="InterPro" id="IPR024129">
    <property type="entry name" value="Sphingomy_SMPD4"/>
</dbReference>
<dbReference type="PANTHER" id="PTHR11119">
    <property type="entry name" value="XANTHINE-URACIL / VITAMIN C PERMEASE FAMILY MEMBER"/>
    <property type="match status" value="1"/>
</dbReference>
<dbReference type="GO" id="GO:0016020">
    <property type="term" value="C:membrane"/>
    <property type="evidence" value="ECO:0007669"/>
    <property type="project" value="UniProtKB-SubCell"/>
</dbReference>
<dbReference type="GO" id="GO:0050290">
    <property type="term" value="F:sphingomyelin phosphodiesterase D activity"/>
    <property type="evidence" value="ECO:0007669"/>
    <property type="project" value="InterPro"/>
</dbReference>
<evidence type="ECO:0000256" key="1">
    <source>
        <dbReference type="ARBA" id="ARBA00008821"/>
    </source>
</evidence>
<sequence length="116" mass="13217">MWIICTILTVTDILPVGHPARADSKLKIINDSPWFRFPYPGQWGTPTVSLSGVLGMLAGVLACTVESISYYPTTSSVQGKIYTFLRKAIHHWPLDSSFRLILEAWLSFIQPWRYFQ</sequence>
<organism evidence="2">
    <name type="scientific">Apis cerana</name>
    <name type="common">Indian honeybee</name>
    <dbReference type="NCBI Taxonomy" id="7461"/>
    <lineage>
        <taxon>Eukaryota</taxon>
        <taxon>Metazoa</taxon>
        <taxon>Ecdysozoa</taxon>
        <taxon>Arthropoda</taxon>
        <taxon>Hexapoda</taxon>
        <taxon>Insecta</taxon>
        <taxon>Pterygota</taxon>
        <taxon>Neoptera</taxon>
        <taxon>Endopterygota</taxon>
        <taxon>Hymenoptera</taxon>
        <taxon>Apocrita</taxon>
        <taxon>Aculeata</taxon>
        <taxon>Apoidea</taxon>
        <taxon>Anthophila</taxon>
        <taxon>Apidae</taxon>
        <taxon>Apis</taxon>
    </lineage>
</organism>
<dbReference type="EMBL" id="JR046770">
    <property type="protein sequence ID" value="AEY60246.1"/>
    <property type="molecule type" value="mRNA"/>
</dbReference>
<dbReference type="GO" id="GO:0022857">
    <property type="term" value="F:transmembrane transporter activity"/>
    <property type="evidence" value="ECO:0007669"/>
    <property type="project" value="InterPro"/>
</dbReference>
<dbReference type="AlphaFoldDB" id="V9IIC8"/>
<evidence type="ECO:0000313" key="2">
    <source>
        <dbReference type="EMBL" id="AEY60246.1"/>
    </source>
</evidence>
<gene>
    <name evidence="2" type="ORF">ACCB07991</name>
</gene>
<comment type="similarity">
    <text evidence="1">Belongs to the nucleobase:cation symporter-2 (NCS2) (TC 2.A.40) family.</text>
</comment>
<dbReference type="Pfam" id="PF14724">
    <property type="entry name" value="mit_SMPDase"/>
    <property type="match status" value="1"/>
</dbReference>
<proteinExistence type="evidence at transcript level"/>
<name>V9IIC8_APICE</name>
<reference evidence="2" key="1">
    <citation type="submission" date="2011-11" db="EMBL/GenBank/DDBJ databases">
        <title>Decoding the brain transcriptome of the Eastern honeybee (Apis cerana) based on pyrosequencing.</title>
        <authorList>
            <person name="Sun L."/>
            <person name="Zheng H."/>
            <person name="Wang Y."/>
            <person name="Xie X."/>
            <person name="Zhu Y."/>
            <person name="Gu W."/>
            <person name="Wang S."/>
        </authorList>
    </citation>
    <scope>NUCLEOTIDE SEQUENCE</scope>
    <source>
        <tissue evidence="2">Brain</tissue>
    </source>
</reference>
<protein>
    <submittedName>
        <fullName evidence="2">Solute carrier family 23 member 2</fullName>
    </submittedName>
</protein>